<feature type="transmembrane region" description="Helical" evidence="1">
    <location>
        <begin position="20"/>
        <end position="42"/>
    </location>
</feature>
<dbReference type="Proteomes" id="UP000197153">
    <property type="component" value="Chromosome 1"/>
</dbReference>
<protein>
    <submittedName>
        <fullName evidence="2">Uncharacterized protein</fullName>
    </submittedName>
</protein>
<dbReference type="KEGG" id="nao:Y958_02780"/>
<keyword evidence="1" id="KW-0472">Membrane</keyword>
<sequence>MNLPECPDLPVEFRATRGRVLLLLLLGIGFVAIGLLMTLYPGTFVSSGYRSPTFIQFIGAICALFFGFCVIKAVRLLIDNQPSFTFTAEGIALPNGGLARWTNIRDVQVITMHRQTFVRILLKDLESFYASLKPAAAHMSRINANLAGGAPFALQPNHVGVAPEVLVAWVKQNIPQPGMSESPVPTRM</sequence>
<gene>
    <name evidence="2" type="ORF">Y958_02780</name>
</gene>
<reference evidence="2 3" key="1">
    <citation type="submission" date="2017-06" db="EMBL/GenBank/DDBJ databases">
        <title>Complete genome sequence of Nitrospirillum amazonense strain CBAmC, an endophytic nitrogen-fixing and plant growth-promoting bacterium, isolated from sugarcane.</title>
        <authorList>
            <person name="Schwab S."/>
            <person name="dos Santos Teixeira K.R."/>
            <person name="Simoes Araujo J.L."/>
            <person name="Soares Vidal M."/>
            <person name="Borges de Freitas H.R."/>
            <person name="Rivello Crivelaro A.L."/>
            <person name="Bueno de Camargo Nunes A."/>
            <person name="dos Santos C.M."/>
            <person name="Palmeira da Silva Rosa D."/>
            <person name="da Silva Padilha D."/>
            <person name="da Silva E."/>
            <person name="Araujo Terra L."/>
            <person name="Soares Mendes V."/>
            <person name="Farinelli L."/>
            <person name="Magalhaes Cruz L."/>
            <person name="Baldani J.I."/>
        </authorList>
    </citation>
    <scope>NUCLEOTIDE SEQUENCE [LARGE SCALE GENOMIC DNA]</scope>
    <source>
        <strain evidence="2 3">CBAmC</strain>
    </source>
</reference>
<dbReference type="RefSeq" id="WP_088870822.1">
    <property type="nucleotide sequence ID" value="NZ_CP022110.1"/>
</dbReference>
<name>A0A248JME4_9PROT</name>
<proteinExistence type="predicted"/>
<keyword evidence="1" id="KW-1133">Transmembrane helix</keyword>
<feature type="transmembrane region" description="Helical" evidence="1">
    <location>
        <begin position="54"/>
        <end position="74"/>
    </location>
</feature>
<evidence type="ECO:0000256" key="1">
    <source>
        <dbReference type="SAM" id="Phobius"/>
    </source>
</evidence>
<dbReference type="InterPro" id="IPR048136">
    <property type="entry name" value="STM3941-like"/>
</dbReference>
<dbReference type="EMBL" id="CP022110">
    <property type="protein sequence ID" value="ASG19875.1"/>
    <property type="molecule type" value="Genomic_DNA"/>
</dbReference>
<accession>A0A248JME4</accession>
<evidence type="ECO:0000313" key="2">
    <source>
        <dbReference type="EMBL" id="ASG19875.1"/>
    </source>
</evidence>
<dbReference type="NCBIfam" id="NF041635">
    <property type="entry name" value="STM3941_fam"/>
    <property type="match status" value="1"/>
</dbReference>
<keyword evidence="1" id="KW-0812">Transmembrane</keyword>
<dbReference type="AlphaFoldDB" id="A0A248JME4"/>
<organism evidence="2 3">
    <name type="scientific">Nitrospirillum viridazoti CBAmc</name>
    <dbReference type="NCBI Taxonomy" id="1441467"/>
    <lineage>
        <taxon>Bacteria</taxon>
        <taxon>Pseudomonadati</taxon>
        <taxon>Pseudomonadota</taxon>
        <taxon>Alphaproteobacteria</taxon>
        <taxon>Rhodospirillales</taxon>
        <taxon>Azospirillaceae</taxon>
        <taxon>Nitrospirillum</taxon>
        <taxon>Nitrospirillum viridazoti</taxon>
    </lineage>
</organism>
<keyword evidence="3" id="KW-1185">Reference proteome</keyword>
<evidence type="ECO:0000313" key="3">
    <source>
        <dbReference type="Proteomes" id="UP000197153"/>
    </source>
</evidence>